<dbReference type="GO" id="GO:0008483">
    <property type="term" value="F:transaminase activity"/>
    <property type="evidence" value="ECO:0007669"/>
    <property type="project" value="UniProtKB-KW"/>
</dbReference>
<organism evidence="8 9">
    <name type="scientific">Microtetraspora glauca</name>
    <dbReference type="NCBI Taxonomy" id="1996"/>
    <lineage>
        <taxon>Bacteria</taxon>
        <taxon>Bacillati</taxon>
        <taxon>Actinomycetota</taxon>
        <taxon>Actinomycetes</taxon>
        <taxon>Streptosporangiales</taxon>
        <taxon>Streptosporangiaceae</taxon>
        <taxon>Microtetraspora</taxon>
    </lineage>
</organism>
<evidence type="ECO:0000256" key="5">
    <source>
        <dbReference type="ARBA" id="ARBA00023163"/>
    </source>
</evidence>
<dbReference type="InterPro" id="IPR015424">
    <property type="entry name" value="PyrdxlP-dep_Trfase"/>
</dbReference>
<comment type="similarity">
    <text evidence="1">In the C-terminal section; belongs to the class-I pyridoxal-phosphate-dependent aminotransferase family.</text>
</comment>
<evidence type="ECO:0000256" key="2">
    <source>
        <dbReference type="ARBA" id="ARBA00022898"/>
    </source>
</evidence>
<comment type="caution">
    <text evidence="8">The sequence shown here is derived from an EMBL/GenBank/DDBJ whole genome shotgun (WGS) entry which is preliminary data.</text>
</comment>
<keyword evidence="5" id="KW-0804">Transcription</keyword>
<keyword evidence="4" id="KW-0238">DNA-binding</keyword>
<reference evidence="8 9" key="1">
    <citation type="submission" date="2024-06" db="EMBL/GenBank/DDBJ databases">
        <title>The Natural Products Discovery Center: Release of the First 8490 Sequenced Strains for Exploring Actinobacteria Biosynthetic Diversity.</title>
        <authorList>
            <person name="Kalkreuter E."/>
            <person name="Kautsar S.A."/>
            <person name="Yang D."/>
            <person name="Bader C.D."/>
            <person name="Teijaro C.N."/>
            <person name="Fluegel L."/>
            <person name="Davis C.M."/>
            <person name="Simpson J.R."/>
            <person name="Lauterbach L."/>
            <person name="Steele A.D."/>
            <person name="Gui C."/>
            <person name="Meng S."/>
            <person name="Li G."/>
            <person name="Viehrig K."/>
            <person name="Ye F."/>
            <person name="Su P."/>
            <person name="Kiefer A.F."/>
            <person name="Nichols A."/>
            <person name="Cepeda A.J."/>
            <person name="Yan W."/>
            <person name="Fan B."/>
            <person name="Jiang Y."/>
            <person name="Adhikari A."/>
            <person name="Zheng C.-J."/>
            <person name="Schuster L."/>
            <person name="Cowan T.M."/>
            <person name="Smanski M.J."/>
            <person name="Chevrette M.G."/>
            <person name="De Carvalho L.P.S."/>
            <person name="Shen B."/>
        </authorList>
    </citation>
    <scope>NUCLEOTIDE SEQUENCE [LARGE SCALE GENOMIC DNA]</scope>
    <source>
        <strain evidence="8 9">NPDC050100</strain>
    </source>
</reference>
<evidence type="ECO:0000256" key="6">
    <source>
        <dbReference type="SAM" id="MobiDB-lite"/>
    </source>
</evidence>
<keyword evidence="3" id="KW-0805">Transcription regulation</keyword>
<dbReference type="PANTHER" id="PTHR46577">
    <property type="entry name" value="HTH-TYPE TRANSCRIPTIONAL REGULATORY PROTEIN GABR"/>
    <property type="match status" value="1"/>
</dbReference>
<keyword evidence="2" id="KW-0663">Pyridoxal phosphate</keyword>
<evidence type="ECO:0000259" key="7">
    <source>
        <dbReference type="PROSITE" id="PS50949"/>
    </source>
</evidence>
<dbReference type="Gene3D" id="1.10.10.10">
    <property type="entry name" value="Winged helix-like DNA-binding domain superfamily/Winged helix DNA-binding domain"/>
    <property type="match status" value="1"/>
</dbReference>
<dbReference type="InterPro" id="IPR000524">
    <property type="entry name" value="Tscrpt_reg_HTH_GntR"/>
</dbReference>
<dbReference type="InterPro" id="IPR051446">
    <property type="entry name" value="HTH_trans_reg/aminotransferase"/>
</dbReference>
<dbReference type="Pfam" id="PF00155">
    <property type="entry name" value="Aminotran_1_2"/>
    <property type="match status" value="1"/>
</dbReference>
<keyword evidence="9" id="KW-1185">Reference proteome</keyword>
<gene>
    <name evidence="8" type="ORF">AB0I59_26660</name>
</gene>
<evidence type="ECO:0000313" key="9">
    <source>
        <dbReference type="Proteomes" id="UP001551675"/>
    </source>
</evidence>
<name>A0ABV3GL99_MICGL</name>
<dbReference type="SUPFAM" id="SSF53383">
    <property type="entry name" value="PLP-dependent transferases"/>
    <property type="match status" value="1"/>
</dbReference>
<dbReference type="EMBL" id="JBFALK010000015">
    <property type="protein sequence ID" value="MEV0972196.1"/>
    <property type="molecule type" value="Genomic_DNA"/>
</dbReference>
<dbReference type="SUPFAM" id="SSF46785">
    <property type="entry name" value="Winged helix' DNA-binding domain"/>
    <property type="match status" value="1"/>
</dbReference>
<dbReference type="InterPro" id="IPR036388">
    <property type="entry name" value="WH-like_DNA-bd_sf"/>
</dbReference>
<feature type="region of interest" description="Disordered" evidence="6">
    <location>
        <begin position="77"/>
        <end position="117"/>
    </location>
</feature>
<dbReference type="CDD" id="cd07377">
    <property type="entry name" value="WHTH_GntR"/>
    <property type="match status" value="1"/>
</dbReference>
<sequence length="519" mass="56036">MDFHVSLAGRGDLAARIYRQLVDAILDGRLRAGERLPPTRELARRLEVSRNTVALAYERLSAEGFLEGRAGAGTFVTARPMPIRTATAGSPATGRSGRPREDRSEGDGGAGPRRLWREIPVPLRSEEAPEPTYDFRLGAPDPELFPLATWRRLVARELRPSAIRAGTYGDPSGHAGLRAAITRYVGISRSVRAEPDDVLVTQGAQQALDLIGRVLIEPGDHVAVEEPGYPPARLLFRSLGARVTGVPVDSEGLDVAAIPPAVRLVYVTPSHQFPLGAPMSLERRTALLAWARRRGGTVIEDDYDSEFRFGGRPLEPLQSLDHDGRVIYVGSFSKTLLPMLRVGFLIAPASLRAALRSAKRLTDWHGDVITQAALARFIDEGLLGRQIRKATREYAARRELIITTLLRDFAGLFRPVPSAAGLHLCARLVPGSGTERVTEGAAGRADQSAGTGVGISADIDVDIDAALARARAAGVAVESLATYYGEAPAQQGLVLGYGRIQTERIEEGLRRLAASFRPS</sequence>
<evidence type="ECO:0000256" key="3">
    <source>
        <dbReference type="ARBA" id="ARBA00023015"/>
    </source>
</evidence>
<dbReference type="SMART" id="SM00345">
    <property type="entry name" value="HTH_GNTR"/>
    <property type="match status" value="1"/>
</dbReference>
<dbReference type="InterPro" id="IPR004839">
    <property type="entry name" value="Aminotransferase_I/II_large"/>
</dbReference>
<dbReference type="PRINTS" id="PR00035">
    <property type="entry name" value="HTHGNTR"/>
</dbReference>
<dbReference type="RefSeq" id="WP_358137080.1">
    <property type="nucleotide sequence ID" value="NZ_JBFALK010000015.1"/>
</dbReference>
<keyword evidence="8" id="KW-0808">Transferase</keyword>
<proteinExistence type="inferred from homology"/>
<evidence type="ECO:0000256" key="4">
    <source>
        <dbReference type="ARBA" id="ARBA00023125"/>
    </source>
</evidence>
<dbReference type="PANTHER" id="PTHR46577:SF1">
    <property type="entry name" value="HTH-TYPE TRANSCRIPTIONAL REGULATORY PROTEIN GABR"/>
    <property type="match status" value="1"/>
</dbReference>
<evidence type="ECO:0000313" key="8">
    <source>
        <dbReference type="EMBL" id="MEV0972196.1"/>
    </source>
</evidence>
<dbReference type="Proteomes" id="UP001551675">
    <property type="component" value="Unassembled WGS sequence"/>
</dbReference>
<evidence type="ECO:0000256" key="1">
    <source>
        <dbReference type="ARBA" id="ARBA00005384"/>
    </source>
</evidence>
<dbReference type="Gene3D" id="3.40.640.10">
    <property type="entry name" value="Type I PLP-dependent aspartate aminotransferase-like (Major domain)"/>
    <property type="match status" value="1"/>
</dbReference>
<dbReference type="InterPro" id="IPR036390">
    <property type="entry name" value="WH_DNA-bd_sf"/>
</dbReference>
<dbReference type="PROSITE" id="PS50949">
    <property type="entry name" value="HTH_GNTR"/>
    <property type="match status" value="1"/>
</dbReference>
<protein>
    <submittedName>
        <fullName evidence="8">PLP-dependent aminotransferase family protein</fullName>
    </submittedName>
</protein>
<dbReference type="Pfam" id="PF00392">
    <property type="entry name" value="GntR"/>
    <property type="match status" value="1"/>
</dbReference>
<accession>A0ABV3GL99</accession>
<dbReference type="CDD" id="cd00609">
    <property type="entry name" value="AAT_like"/>
    <property type="match status" value="1"/>
</dbReference>
<keyword evidence="8" id="KW-0032">Aminotransferase</keyword>
<dbReference type="InterPro" id="IPR015421">
    <property type="entry name" value="PyrdxlP-dep_Trfase_major"/>
</dbReference>
<feature type="domain" description="HTH gntR-type" evidence="7">
    <location>
        <begin position="11"/>
        <end position="79"/>
    </location>
</feature>